<keyword evidence="2" id="KW-1185">Reference proteome</keyword>
<gene>
    <name evidence="1" type="ORF">VOWphi5012_085</name>
</gene>
<evidence type="ECO:0000313" key="1">
    <source>
        <dbReference type="EMBL" id="QFR59868.1"/>
    </source>
</evidence>
<dbReference type="Proteomes" id="UP000325783">
    <property type="component" value="Segment"/>
</dbReference>
<protein>
    <submittedName>
        <fullName evidence="1">Uncharacterized protein</fullName>
    </submittedName>
</protein>
<sequence>MSRKILATINEEKFENRYVGRKYKDLFKPYNQPRVFRGYDLNHCIDSLSTLSIHKECLNIILEK</sequence>
<dbReference type="EMBL" id="MN584918">
    <property type="protein sequence ID" value="QFR59868.1"/>
    <property type="molecule type" value="Genomic_DNA"/>
</dbReference>
<name>A0A5P8PRE2_9CAUD</name>
<accession>A0A5P8PRE2</accession>
<organism evidence="1 2">
    <name type="scientific">Vibrio phage phi50-12</name>
    <dbReference type="NCBI Taxonomy" id="2654972"/>
    <lineage>
        <taxon>Viruses</taxon>
        <taxon>Duplodnaviria</taxon>
        <taxon>Heunggongvirae</taxon>
        <taxon>Uroviricota</taxon>
        <taxon>Caudoviricetes</taxon>
        <taxon>Schitoviridae</taxon>
        <taxon>Penintadodekavirus</taxon>
        <taxon>Penintadodekavirus 5012</taxon>
    </lineage>
</organism>
<proteinExistence type="predicted"/>
<evidence type="ECO:0000313" key="2">
    <source>
        <dbReference type="Proteomes" id="UP000325783"/>
    </source>
</evidence>
<reference evidence="1 2" key="1">
    <citation type="submission" date="2019-10" db="EMBL/GenBank/DDBJ databases">
        <authorList>
            <person name="Lin L.C."/>
        </authorList>
    </citation>
    <scope>NUCLEOTIDE SEQUENCE [LARGE SCALE GENOMIC DNA]</scope>
</reference>